<feature type="region of interest" description="Disordered" evidence="1">
    <location>
        <begin position="36"/>
        <end position="88"/>
    </location>
</feature>
<evidence type="ECO:0000313" key="2">
    <source>
        <dbReference type="EMBL" id="CDW56569.1"/>
    </source>
</evidence>
<keyword evidence="3" id="KW-1185">Reference proteome</keyword>
<organism evidence="2 3">
    <name type="scientific">Trichuris trichiura</name>
    <name type="common">Whipworm</name>
    <name type="synonym">Trichocephalus trichiurus</name>
    <dbReference type="NCBI Taxonomy" id="36087"/>
    <lineage>
        <taxon>Eukaryota</taxon>
        <taxon>Metazoa</taxon>
        <taxon>Ecdysozoa</taxon>
        <taxon>Nematoda</taxon>
        <taxon>Enoplea</taxon>
        <taxon>Dorylaimia</taxon>
        <taxon>Trichinellida</taxon>
        <taxon>Trichuridae</taxon>
        <taxon>Trichuris</taxon>
    </lineage>
</organism>
<reference evidence="2" key="1">
    <citation type="submission" date="2014-01" db="EMBL/GenBank/DDBJ databases">
        <authorList>
            <person name="Aslett M."/>
        </authorList>
    </citation>
    <scope>NUCLEOTIDE SEQUENCE</scope>
</reference>
<gene>
    <name evidence="2" type="ORF">TTRE_0000484901</name>
</gene>
<dbReference type="Proteomes" id="UP000030665">
    <property type="component" value="Unassembled WGS sequence"/>
</dbReference>
<sequence length="148" mass="16480">MCSSEKPICDEEFSCCNVMLIIEDYNHEIIGTVREGEPIVEPPKPSESSSDENPPTPAPTPSPPSPEPEEPISEGRPEFKQQGYQDINDTVGYAIEHNGICGADYTIIEYEHPGTGFFIQTDSSDIYDKKLISRGYKKNGASFYIWKA</sequence>
<protein>
    <submittedName>
        <fullName evidence="2">Uncharacterized protein</fullName>
    </submittedName>
</protein>
<name>A0A077Z9W8_TRITR</name>
<dbReference type="AlphaFoldDB" id="A0A077Z9W8"/>
<feature type="compositionally biased region" description="Pro residues" evidence="1">
    <location>
        <begin position="54"/>
        <end position="66"/>
    </location>
</feature>
<reference evidence="2" key="2">
    <citation type="submission" date="2014-03" db="EMBL/GenBank/DDBJ databases">
        <title>The whipworm genome and dual-species transcriptomics of an intimate host-pathogen interaction.</title>
        <authorList>
            <person name="Foth B.J."/>
            <person name="Tsai I.J."/>
            <person name="Reid A.J."/>
            <person name="Bancroft A.J."/>
            <person name="Nichol S."/>
            <person name="Tracey A."/>
            <person name="Holroyd N."/>
            <person name="Cotton J.A."/>
            <person name="Stanley E.J."/>
            <person name="Zarowiecki M."/>
            <person name="Liu J.Z."/>
            <person name="Huckvale T."/>
            <person name="Cooper P.J."/>
            <person name="Grencis R.K."/>
            <person name="Berriman M."/>
        </authorList>
    </citation>
    <scope>NUCLEOTIDE SEQUENCE [LARGE SCALE GENOMIC DNA]</scope>
</reference>
<evidence type="ECO:0000313" key="3">
    <source>
        <dbReference type="Proteomes" id="UP000030665"/>
    </source>
</evidence>
<evidence type="ECO:0000256" key="1">
    <source>
        <dbReference type="SAM" id="MobiDB-lite"/>
    </source>
</evidence>
<proteinExistence type="predicted"/>
<accession>A0A077Z9W8</accession>
<dbReference type="EMBL" id="HG806056">
    <property type="protein sequence ID" value="CDW56569.1"/>
    <property type="molecule type" value="Genomic_DNA"/>
</dbReference>